<dbReference type="AlphaFoldDB" id="A0A9D4QMS0"/>
<keyword evidence="2" id="KW-1185">Reference proteome</keyword>
<evidence type="ECO:0000313" key="2">
    <source>
        <dbReference type="Proteomes" id="UP000828390"/>
    </source>
</evidence>
<dbReference type="Proteomes" id="UP000828390">
    <property type="component" value="Unassembled WGS sequence"/>
</dbReference>
<reference evidence="1" key="2">
    <citation type="submission" date="2020-11" db="EMBL/GenBank/DDBJ databases">
        <authorList>
            <person name="McCartney M.A."/>
            <person name="Auch B."/>
            <person name="Kono T."/>
            <person name="Mallez S."/>
            <person name="Becker A."/>
            <person name="Gohl D.M."/>
            <person name="Silverstein K.A.T."/>
            <person name="Koren S."/>
            <person name="Bechman K.B."/>
            <person name="Herman A."/>
            <person name="Abrahante J.E."/>
            <person name="Garbe J."/>
        </authorList>
    </citation>
    <scope>NUCLEOTIDE SEQUENCE</scope>
    <source>
        <strain evidence="1">Duluth1</strain>
        <tissue evidence="1">Whole animal</tissue>
    </source>
</reference>
<protein>
    <submittedName>
        <fullName evidence="1">Uncharacterized protein</fullName>
    </submittedName>
</protein>
<sequence length="70" mass="7549">MITIPIYSALEIPTPTLDSLMALTSWVASTISHQQTLCTTSTNAAIGMKGEKLKHASSTWEKSCPKMVPV</sequence>
<reference evidence="1" key="1">
    <citation type="journal article" date="2019" name="bioRxiv">
        <title>The Genome of the Zebra Mussel, Dreissena polymorpha: A Resource for Invasive Species Research.</title>
        <authorList>
            <person name="McCartney M.A."/>
            <person name="Auch B."/>
            <person name="Kono T."/>
            <person name="Mallez S."/>
            <person name="Zhang Y."/>
            <person name="Obille A."/>
            <person name="Becker A."/>
            <person name="Abrahante J.E."/>
            <person name="Garbe J."/>
            <person name="Badalamenti J.P."/>
            <person name="Herman A."/>
            <person name="Mangelson H."/>
            <person name="Liachko I."/>
            <person name="Sullivan S."/>
            <person name="Sone E.D."/>
            <person name="Koren S."/>
            <person name="Silverstein K.A.T."/>
            <person name="Beckman K.B."/>
            <person name="Gohl D.M."/>
        </authorList>
    </citation>
    <scope>NUCLEOTIDE SEQUENCE</scope>
    <source>
        <strain evidence="1">Duluth1</strain>
        <tissue evidence="1">Whole animal</tissue>
    </source>
</reference>
<accession>A0A9D4QMS0</accession>
<name>A0A9D4QMS0_DREPO</name>
<gene>
    <name evidence="1" type="ORF">DPMN_109260</name>
</gene>
<dbReference type="EMBL" id="JAIWYP010000004">
    <property type="protein sequence ID" value="KAH3835892.1"/>
    <property type="molecule type" value="Genomic_DNA"/>
</dbReference>
<comment type="caution">
    <text evidence="1">The sequence shown here is derived from an EMBL/GenBank/DDBJ whole genome shotgun (WGS) entry which is preliminary data.</text>
</comment>
<proteinExistence type="predicted"/>
<evidence type="ECO:0000313" key="1">
    <source>
        <dbReference type="EMBL" id="KAH3835892.1"/>
    </source>
</evidence>
<organism evidence="1 2">
    <name type="scientific">Dreissena polymorpha</name>
    <name type="common">Zebra mussel</name>
    <name type="synonym">Mytilus polymorpha</name>
    <dbReference type="NCBI Taxonomy" id="45954"/>
    <lineage>
        <taxon>Eukaryota</taxon>
        <taxon>Metazoa</taxon>
        <taxon>Spiralia</taxon>
        <taxon>Lophotrochozoa</taxon>
        <taxon>Mollusca</taxon>
        <taxon>Bivalvia</taxon>
        <taxon>Autobranchia</taxon>
        <taxon>Heteroconchia</taxon>
        <taxon>Euheterodonta</taxon>
        <taxon>Imparidentia</taxon>
        <taxon>Neoheterodontei</taxon>
        <taxon>Myida</taxon>
        <taxon>Dreissenoidea</taxon>
        <taxon>Dreissenidae</taxon>
        <taxon>Dreissena</taxon>
    </lineage>
</organism>